<keyword evidence="3" id="KW-0328">Glycosyltransferase</keyword>
<dbReference type="InterPro" id="IPR050271">
    <property type="entry name" value="UDP-glycosyltransferase"/>
</dbReference>
<feature type="chain" id="PRO_5043876439" description="glucuronosyltransferase" evidence="7">
    <location>
        <begin position="16"/>
        <end position="172"/>
    </location>
</feature>
<protein>
    <recommendedName>
        <fullName evidence="2">glucuronosyltransferase</fullName>
        <ecNumber evidence="2">2.4.1.17</ecNumber>
    </recommendedName>
</protein>
<comment type="catalytic activity">
    <reaction evidence="6">
        <text>glucuronate acceptor + UDP-alpha-D-glucuronate = acceptor beta-D-glucuronoside + UDP + H(+)</text>
        <dbReference type="Rhea" id="RHEA:21032"/>
        <dbReference type="ChEBI" id="CHEBI:15378"/>
        <dbReference type="ChEBI" id="CHEBI:58052"/>
        <dbReference type="ChEBI" id="CHEBI:58223"/>
        <dbReference type="ChEBI" id="CHEBI:132367"/>
        <dbReference type="ChEBI" id="CHEBI:132368"/>
        <dbReference type="EC" id="2.4.1.17"/>
    </reaction>
</comment>
<dbReference type="Proteomes" id="UP001432027">
    <property type="component" value="Unassembled WGS sequence"/>
</dbReference>
<dbReference type="EC" id="2.4.1.17" evidence="2"/>
<dbReference type="EMBL" id="BTSX01000001">
    <property type="protein sequence ID" value="GMS78890.1"/>
    <property type="molecule type" value="Genomic_DNA"/>
</dbReference>
<accession>A0AAV5S8K5</accession>
<keyword evidence="9" id="KW-1185">Reference proteome</keyword>
<organism evidence="8 9">
    <name type="scientific">Pristionchus entomophagus</name>
    <dbReference type="NCBI Taxonomy" id="358040"/>
    <lineage>
        <taxon>Eukaryota</taxon>
        <taxon>Metazoa</taxon>
        <taxon>Ecdysozoa</taxon>
        <taxon>Nematoda</taxon>
        <taxon>Chromadorea</taxon>
        <taxon>Rhabditida</taxon>
        <taxon>Rhabditina</taxon>
        <taxon>Diplogasteromorpha</taxon>
        <taxon>Diplogasteroidea</taxon>
        <taxon>Neodiplogasteridae</taxon>
        <taxon>Pristionchus</taxon>
    </lineage>
</organism>
<dbReference type="GO" id="GO:0015020">
    <property type="term" value="F:glucuronosyltransferase activity"/>
    <property type="evidence" value="ECO:0007669"/>
    <property type="project" value="UniProtKB-EC"/>
</dbReference>
<comment type="similarity">
    <text evidence="1">Belongs to the UDP-glycosyltransferase family.</text>
</comment>
<dbReference type="InterPro" id="IPR002213">
    <property type="entry name" value="UDP_glucos_trans"/>
</dbReference>
<evidence type="ECO:0000256" key="7">
    <source>
        <dbReference type="SAM" id="SignalP"/>
    </source>
</evidence>
<feature type="non-terminal residue" evidence="8">
    <location>
        <position position="172"/>
    </location>
</feature>
<feature type="signal peptide" evidence="7">
    <location>
        <begin position="1"/>
        <end position="15"/>
    </location>
</feature>
<dbReference type="Gene3D" id="3.40.50.2000">
    <property type="entry name" value="Glycogen Phosphorylase B"/>
    <property type="match status" value="1"/>
</dbReference>
<dbReference type="Pfam" id="PF00201">
    <property type="entry name" value="UDPGT"/>
    <property type="match status" value="1"/>
</dbReference>
<evidence type="ECO:0000256" key="6">
    <source>
        <dbReference type="ARBA" id="ARBA00047475"/>
    </source>
</evidence>
<evidence type="ECO:0000256" key="1">
    <source>
        <dbReference type="ARBA" id="ARBA00009995"/>
    </source>
</evidence>
<reference evidence="8" key="1">
    <citation type="submission" date="2023-10" db="EMBL/GenBank/DDBJ databases">
        <title>Genome assembly of Pristionchus species.</title>
        <authorList>
            <person name="Yoshida K."/>
            <person name="Sommer R.J."/>
        </authorList>
    </citation>
    <scope>NUCLEOTIDE SEQUENCE</scope>
    <source>
        <strain evidence="8">RS0144</strain>
    </source>
</reference>
<dbReference type="PANTHER" id="PTHR48043:SF23">
    <property type="entry name" value="UDP-GLUCURONOSYLTRANSFERASE"/>
    <property type="match status" value="1"/>
</dbReference>
<sequence length="172" mass="19123">MKLLVLALCLQCVLSLKFLAFNPLFGSSHVNFINKLADVLVDAGHDVVVLASQVDDAIKLKSTKARVVHVPQCSAAVADKELLDDIVTNLWRASDPFSMIIQFHYMMTSWIDQCNATIHHPELLEKLRAEKFDAAFSETLDPCGFGLFELLGIENRAVTQTMAIVDGTHYFT</sequence>
<keyword evidence="4" id="KW-0808">Transferase</keyword>
<name>A0AAV5S8K5_9BILA</name>
<evidence type="ECO:0000256" key="2">
    <source>
        <dbReference type="ARBA" id="ARBA00012544"/>
    </source>
</evidence>
<dbReference type="PANTHER" id="PTHR48043">
    <property type="entry name" value="EG:EG0003.4 PROTEIN-RELATED"/>
    <property type="match status" value="1"/>
</dbReference>
<evidence type="ECO:0000313" key="8">
    <source>
        <dbReference type="EMBL" id="GMS78890.1"/>
    </source>
</evidence>
<proteinExistence type="inferred from homology"/>
<evidence type="ECO:0000256" key="5">
    <source>
        <dbReference type="ARBA" id="ARBA00022729"/>
    </source>
</evidence>
<dbReference type="SUPFAM" id="SSF53756">
    <property type="entry name" value="UDP-Glycosyltransferase/glycogen phosphorylase"/>
    <property type="match status" value="1"/>
</dbReference>
<comment type="caution">
    <text evidence="8">The sequence shown here is derived from an EMBL/GenBank/DDBJ whole genome shotgun (WGS) entry which is preliminary data.</text>
</comment>
<dbReference type="AlphaFoldDB" id="A0AAV5S8K5"/>
<evidence type="ECO:0000256" key="3">
    <source>
        <dbReference type="ARBA" id="ARBA00022676"/>
    </source>
</evidence>
<gene>
    <name evidence="8" type="ORF">PENTCL1PPCAC_1065</name>
</gene>
<evidence type="ECO:0000313" key="9">
    <source>
        <dbReference type="Proteomes" id="UP001432027"/>
    </source>
</evidence>
<keyword evidence="5 7" id="KW-0732">Signal</keyword>
<evidence type="ECO:0000256" key="4">
    <source>
        <dbReference type="ARBA" id="ARBA00022679"/>
    </source>
</evidence>